<protein>
    <recommendedName>
        <fullName evidence="4">PKD-like family protein</fullName>
    </recommendedName>
</protein>
<dbReference type="Proteomes" id="UP000014174">
    <property type="component" value="Unassembled WGS sequence"/>
</dbReference>
<dbReference type="RefSeq" id="WP_016193781.1">
    <property type="nucleotide sequence ID" value="NZ_AQPN01000020.1"/>
</dbReference>
<evidence type="ECO:0000313" key="3">
    <source>
        <dbReference type="Proteomes" id="UP000014174"/>
    </source>
</evidence>
<dbReference type="InterPro" id="IPR032183">
    <property type="entry name" value="PKD-like"/>
</dbReference>
<dbReference type="PROSITE" id="PS51257">
    <property type="entry name" value="PROKAR_LIPOPROTEIN"/>
    <property type="match status" value="1"/>
</dbReference>
<dbReference type="STRING" id="1150600.ADIARSV_0532"/>
<reference evidence="2 3" key="1">
    <citation type="journal article" date="2013" name="Genome Announc.">
        <title>Draft Genome Sequence of Arcticibacter svalbardensis Strain MN12-7T, a Member of the Family Sphingobacteriaceae Isolated from an Arctic Soil Sample.</title>
        <authorList>
            <person name="Shivaji S."/>
            <person name="Ara S."/>
            <person name="Prasad S."/>
            <person name="Manasa B.P."/>
            <person name="Begum Z."/>
            <person name="Singh A."/>
            <person name="Kumar Pinnaka A."/>
        </authorList>
    </citation>
    <scope>NUCLEOTIDE SEQUENCE [LARGE SCALE GENOMIC DNA]</scope>
    <source>
        <strain evidence="2 3">MN12-7</strain>
    </source>
</reference>
<feature type="chain" id="PRO_5004482014" description="PKD-like family protein" evidence="1">
    <location>
        <begin position="25"/>
        <end position="519"/>
    </location>
</feature>
<organism evidence="2 3">
    <name type="scientific">Arcticibacter svalbardensis MN12-7</name>
    <dbReference type="NCBI Taxonomy" id="1150600"/>
    <lineage>
        <taxon>Bacteria</taxon>
        <taxon>Pseudomonadati</taxon>
        <taxon>Bacteroidota</taxon>
        <taxon>Sphingobacteriia</taxon>
        <taxon>Sphingobacteriales</taxon>
        <taxon>Sphingobacteriaceae</taxon>
        <taxon>Arcticibacter</taxon>
    </lineage>
</organism>
<dbReference type="AlphaFoldDB" id="R9GWW2"/>
<keyword evidence="1" id="KW-0732">Signal</keyword>
<proteinExistence type="predicted"/>
<comment type="caution">
    <text evidence="2">The sequence shown here is derived from an EMBL/GenBank/DDBJ whole genome shotgun (WGS) entry which is preliminary data.</text>
</comment>
<accession>R9GWW2</accession>
<keyword evidence="3" id="KW-1185">Reference proteome</keyword>
<sequence length="519" mass="57423">MKYHKITYSIYAFLALLIALSSCKDDLSTLDINKIPGVTIDTAGQSNLNIFQFEHLVITPKINADGLQLTDLSYEWKINISPGSLEYEVIGTTRDLDYEVRLKPTEANDYHQILYTITDNKTGLQYIMAWPLAVRNSISEGLVIAETADGINTDISHIMSSLVTPDYNQVSVKHNVYSSINNATIPGIIKQMRYTNLKANGEIMMGITGNSLVTIKTLDYTPGPKNEDMFFTVPDAIKPQTLTGVSQVDVYVGNNQMHGVWLAISSKFGLPFASPYAVPGHIALDRGNNYPAVMLSFYDEVNGRFIYQPSITSFGDRNMYPVPSKSGEPFNPGSLPNQVNLAAGVTTDGDYMHLLKDKSTGKVGLYIINAGRNDEDYNLIPPYAKAIYDLSNAPDINEAIHFVLLDDQKVMYYATKTKIYAMLYGASTPSFGLRYTAANAEEITTLQIYQQADYPFRSVDFDPPYLSTNNKQLIMSTFSGTEGKVYLLPMTNPGVGNIDISKITTYGGFKKITAIAPQL</sequence>
<dbReference type="OrthoDB" id="1094435at2"/>
<evidence type="ECO:0000313" key="2">
    <source>
        <dbReference type="EMBL" id="EOR96297.1"/>
    </source>
</evidence>
<dbReference type="Pfam" id="PF16407">
    <property type="entry name" value="PKD_2"/>
    <property type="match status" value="1"/>
</dbReference>
<dbReference type="eggNOG" id="ENOG502Z9FR">
    <property type="taxonomic scope" value="Bacteria"/>
</dbReference>
<feature type="signal peptide" evidence="1">
    <location>
        <begin position="1"/>
        <end position="24"/>
    </location>
</feature>
<evidence type="ECO:0000256" key="1">
    <source>
        <dbReference type="SAM" id="SignalP"/>
    </source>
</evidence>
<gene>
    <name evidence="2" type="ORF">ADIARSV_0532</name>
</gene>
<evidence type="ECO:0008006" key="4">
    <source>
        <dbReference type="Google" id="ProtNLM"/>
    </source>
</evidence>
<dbReference type="EMBL" id="AQPN01000020">
    <property type="protein sequence ID" value="EOR96297.1"/>
    <property type="molecule type" value="Genomic_DNA"/>
</dbReference>
<name>R9GWW2_9SPHI</name>